<dbReference type="Gene3D" id="2.160.20.10">
    <property type="entry name" value="Single-stranded right-handed beta-helix, Pectin lyase-like"/>
    <property type="match status" value="1"/>
</dbReference>
<evidence type="ECO:0000256" key="2">
    <source>
        <dbReference type="ARBA" id="ARBA00008834"/>
    </source>
</evidence>
<dbReference type="InterPro" id="IPR012334">
    <property type="entry name" value="Pectin_lyas_fold"/>
</dbReference>
<keyword evidence="7" id="KW-0325">Glycoprotein</keyword>
<proteinExistence type="inferred from homology"/>
<name>A0A5N7B3M4_9EURO</name>
<dbReference type="EMBL" id="ML736254">
    <property type="protein sequence ID" value="KAE8375748.1"/>
    <property type="molecule type" value="Genomic_DNA"/>
</dbReference>
<evidence type="ECO:0000256" key="1">
    <source>
        <dbReference type="ARBA" id="ARBA00004613"/>
    </source>
</evidence>
<dbReference type="InterPro" id="IPR000743">
    <property type="entry name" value="Glyco_hydro_28"/>
</dbReference>
<keyword evidence="3" id="KW-0964">Secreted</keyword>
<dbReference type="Proteomes" id="UP000326198">
    <property type="component" value="Unassembled WGS sequence"/>
</dbReference>
<dbReference type="OrthoDB" id="187139at2759"/>
<keyword evidence="6 14" id="KW-0378">Hydrolase</keyword>
<dbReference type="GO" id="GO:0071555">
    <property type="term" value="P:cell wall organization"/>
    <property type="evidence" value="ECO:0007669"/>
    <property type="project" value="UniProtKB-KW"/>
</dbReference>
<comment type="similarity">
    <text evidence="2 14">Belongs to the glycosyl hydrolase 28 family.</text>
</comment>
<dbReference type="Pfam" id="PF00295">
    <property type="entry name" value="Glyco_hydro_28"/>
    <property type="match status" value="1"/>
</dbReference>
<sequence length="404" mass="42043">MQFGRTAIFLFFLSLSAPVLSWHTGNRHAHVKQRSPACTPTAGGSPTVDDVPAIESAMAACPSGTVMIPPGATYHINSVLSFTKCSACTLQVEGTLLVSDDTTAWSDKEAVLNLEDVTGVSIVSKTGTGVIDGNGQAAWDLLNTDKNYSRVKCLLYLTGKTSGVTISGLTMRNPPNVFSSVKQSVSNVTYSNLILSAVSKSDAPPKNTDGFDLGGIGIRMTNIKVENGDDCIAIQNGADDITVTNIQCTGSHGLSIGSIGKTAGEVDTVRNIHFKNAKMTKCSKAAGIKIYSGGYGTAEVSNVTWENVMVDGTSYAFQIQSCYGSDENECVSQPSTAKLTDIVVKGFSGKTDKNEPVGSINCPAKGTCGISLSDMKVQSADGGAEYQCSNAGLIGVKCVPGASG</sequence>
<keyword evidence="5" id="KW-0677">Repeat</keyword>
<dbReference type="GO" id="GO:0016829">
    <property type="term" value="F:lyase activity"/>
    <property type="evidence" value="ECO:0007669"/>
    <property type="project" value="UniProtKB-KW"/>
</dbReference>
<evidence type="ECO:0000256" key="15">
    <source>
        <dbReference type="SAM" id="SignalP"/>
    </source>
</evidence>
<feature type="active site" evidence="13">
    <location>
        <position position="252"/>
    </location>
</feature>
<dbReference type="InterPro" id="IPR011050">
    <property type="entry name" value="Pectin_lyase_fold/virulence"/>
</dbReference>
<feature type="signal peptide" evidence="15">
    <location>
        <begin position="1"/>
        <end position="21"/>
    </location>
</feature>
<organism evidence="16 17">
    <name type="scientific">Aspergillus bertholletiae</name>
    <dbReference type="NCBI Taxonomy" id="1226010"/>
    <lineage>
        <taxon>Eukaryota</taxon>
        <taxon>Fungi</taxon>
        <taxon>Dikarya</taxon>
        <taxon>Ascomycota</taxon>
        <taxon>Pezizomycotina</taxon>
        <taxon>Eurotiomycetes</taxon>
        <taxon>Eurotiomycetidae</taxon>
        <taxon>Eurotiales</taxon>
        <taxon>Aspergillaceae</taxon>
        <taxon>Aspergillus</taxon>
        <taxon>Aspergillus subgen. Circumdati</taxon>
    </lineage>
</organism>
<feature type="chain" id="PRO_5024867710" evidence="15">
    <location>
        <begin position="22"/>
        <end position="404"/>
    </location>
</feature>
<evidence type="ECO:0000256" key="6">
    <source>
        <dbReference type="ARBA" id="ARBA00022801"/>
    </source>
</evidence>
<keyword evidence="17" id="KW-1185">Reference proteome</keyword>
<evidence type="ECO:0000256" key="3">
    <source>
        <dbReference type="ARBA" id="ARBA00022525"/>
    </source>
</evidence>
<evidence type="ECO:0000256" key="7">
    <source>
        <dbReference type="ARBA" id="ARBA00023180"/>
    </source>
</evidence>
<evidence type="ECO:0000256" key="9">
    <source>
        <dbReference type="ARBA" id="ARBA00023295"/>
    </source>
</evidence>
<dbReference type="GO" id="GO:0004650">
    <property type="term" value="F:polygalacturonase activity"/>
    <property type="evidence" value="ECO:0007669"/>
    <property type="project" value="InterPro"/>
</dbReference>
<evidence type="ECO:0000313" key="16">
    <source>
        <dbReference type="EMBL" id="KAE8375748.1"/>
    </source>
</evidence>
<dbReference type="PANTHER" id="PTHR31736:SF9">
    <property type="entry name" value="ENDO-XYLOGALACTURONAN HYDROLASE A-RELATED"/>
    <property type="match status" value="1"/>
</dbReference>
<dbReference type="GO" id="GO:0005576">
    <property type="term" value="C:extracellular region"/>
    <property type="evidence" value="ECO:0007669"/>
    <property type="project" value="UniProtKB-SubCell"/>
</dbReference>
<gene>
    <name evidence="16" type="ORF">BDV26DRAFT_8590</name>
</gene>
<evidence type="ECO:0000256" key="13">
    <source>
        <dbReference type="PROSITE-ProRule" id="PRU10052"/>
    </source>
</evidence>
<dbReference type="SUPFAM" id="SSF51126">
    <property type="entry name" value="Pectin lyase-like"/>
    <property type="match status" value="1"/>
</dbReference>
<keyword evidence="16" id="KW-0456">Lyase</keyword>
<evidence type="ECO:0000313" key="17">
    <source>
        <dbReference type="Proteomes" id="UP000326198"/>
    </source>
</evidence>
<dbReference type="PANTHER" id="PTHR31736">
    <property type="match status" value="1"/>
</dbReference>
<accession>A0A5N7B3M4</accession>
<dbReference type="GO" id="GO:0000272">
    <property type="term" value="P:polysaccharide catabolic process"/>
    <property type="evidence" value="ECO:0007669"/>
    <property type="project" value="UniProtKB-KW"/>
</dbReference>
<protein>
    <submittedName>
        <fullName evidence="16">Pectin lyase fold/virulence factor</fullName>
    </submittedName>
</protein>
<dbReference type="AlphaFoldDB" id="A0A5N7B3M4"/>
<comment type="subcellular location">
    <subcellularLocation>
        <location evidence="1">Secreted</location>
    </subcellularLocation>
</comment>
<keyword evidence="8" id="KW-0119">Carbohydrate metabolism</keyword>
<evidence type="ECO:0000256" key="4">
    <source>
        <dbReference type="ARBA" id="ARBA00022729"/>
    </source>
</evidence>
<keyword evidence="11" id="KW-0624">Polysaccharide degradation</keyword>
<evidence type="ECO:0000256" key="5">
    <source>
        <dbReference type="ARBA" id="ARBA00022737"/>
    </source>
</evidence>
<evidence type="ECO:0000256" key="14">
    <source>
        <dbReference type="RuleBase" id="RU361169"/>
    </source>
</evidence>
<evidence type="ECO:0000256" key="8">
    <source>
        <dbReference type="ARBA" id="ARBA00023277"/>
    </source>
</evidence>
<evidence type="ECO:0000256" key="11">
    <source>
        <dbReference type="ARBA" id="ARBA00023326"/>
    </source>
</evidence>
<comment type="function">
    <text evidence="12">Pectinolytic enzyme involved in the degradation of xylogalacturonan (xga), a galacturonan backbone heavily substituted with xylose, and which is one important component of the hairy regions of pectin. Activity requires a galacturonic acid backbone substituted with xylose.</text>
</comment>
<evidence type="ECO:0000256" key="10">
    <source>
        <dbReference type="ARBA" id="ARBA00023316"/>
    </source>
</evidence>
<evidence type="ECO:0000256" key="12">
    <source>
        <dbReference type="ARBA" id="ARBA00037278"/>
    </source>
</evidence>
<dbReference type="PROSITE" id="PS00502">
    <property type="entry name" value="POLYGALACTURONASE"/>
    <property type="match status" value="1"/>
</dbReference>
<keyword evidence="9 14" id="KW-0326">Glycosidase</keyword>
<reference evidence="16 17" key="1">
    <citation type="submission" date="2019-04" db="EMBL/GenBank/DDBJ databases">
        <title>Friends and foes A comparative genomics studyof 23 Aspergillus species from section Flavi.</title>
        <authorList>
            <consortium name="DOE Joint Genome Institute"/>
            <person name="Kjaerbolling I."/>
            <person name="Vesth T."/>
            <person name="Frisvad J.C."/>
            <person name="Nybo J.L."/>
            <person name="Theobald S."/>
            <person name="Kildgaard S."/>
            <person name="Isbrandt T."/>
            <person name="Kuo A."/>
            <person name="Sato A."/>
            <person name="Lyhne E.K."/>
            <person name="Kogle M.E."/>
            <person name="Wiebenga A."/>
            <person name="Kun R.S."/>
            <person name="Lubbers R.J."/>
            <person name="Makela M.R."/>
            <person name="Barry K."/>
            <person name="Chovatia M."/>
            <person name="Clum A."/>
            <person name="Daum C."/>
            <person name="Haridas S."/>
            <person name="He G."/>
            <person name="LaButti K."/>
            <person name="Lipzen A."/>
            <person name="Mondo S."/>
            <person name="Riley R."/>
            <person name="Salamov A."/>
            <person name="Simmons B.A."/>
            <person name="Magnuson J.K."/>
            <person name="Henrissat B."/>
            <person name="Mortensen U.H."/>
            <person name="Larsen T.O."/>
            <person name="Devries R.P."/>
            <person name="Grigoriev I.V."/>
            <person name="Machida M."/>
            <person name="Baker S.E."/>
            <person name="Andersen M.R."/>
        </authorList>
    </citation>
    <scope>NUCLEOTIDE SEQUENCE [LARGE SCALE GENOMIC DNA]</scope>
    <source>
        <strain evidence="16 17">IBT 29228</strain>
    </source>
</reference>
<keyword evidence="4 15" id="KW-0732">Signal</keyword>
<keyword evidence="10" id="KW-0961">Cell wall biogenesis/degradation</keyword>